<name>A0A073IR47_9BACT</name>
<dbReference type="EC" id="2.4.99.12" evidence="3"/>
<keyword evidence="1 3" id="KW-0808">Transferase</keyword>
<dbReference type="InterPro" id="IPR038107">
    <property type="entry name" value="Glycos_transf_N_sf"/>
</dbReference>
<dbReference type="Pfam" id="PF04413">
    <property type="entry name" value="Glycos_transf_N"/>
    <property type="match status" value="1"/>
</dbReference>
<dbReference type="Gene3D" id="3.40.50.11720">
    <property type="entry name" value="3-Deoxy-D-manno-octulosonic-acid transferase, N-terminal domain"/>
    <property type="match status" value="1"/>
</dbReference>
<dbReference type="UniPathway" id="UPA00958"/>
<comment type="catalytic activity">
    <reaction evidence="3">
        <text>lipid IVA (E. coli) + CMP-3-deoxy-beta-D-manno-octulosonate = alpha-Kdo-(2-&gt;6)-lipid IVA (E. coli) + CMP + H(+)</text>
        <dbReference type="Rhea" id="RHEA:28066"/>
        <dbReference type="ChEBI" id="CHEBI:15378"/>
        <dbReference type="ChEBI" id="CHEBI:58603"/>
        <dbReference type="ChEBI" id="CHEBI:60364"/>
        <dbReference type="ChEBI" id="CHEBI:60377"/>
        <dbReference type="ChEBI" id="CHEBI:85987"/>
        <dbReference type="EC" id="2.4.99.12"/>
    </reaction>
</comment>
<dbReference type="GO" id="GO:0009244">
    <property type="term" value="P:lipopolysaccharide core region biosynthetic process"/>
    <property type="evidence" value="ECO:0007669"/>
    <property type="project" value="UniProtKB-UniRule"/>
</dbReference>
<dbReference type="PANTHER" id="PTHR42755">
    <property type="entry name" value="3-DEOXY-MANNO-OCTULOSONATE CYTIDYLYLTRANSFERASE"/>
    <property type="match status" value="1"/>
</dbReference>
<reference evidence="5 6" key="1">
    <citation type="submission" date="2014-04" db="EMBL/GenBank/DDBJ databases">
        <title>Draft Genome Sequence of Synergistes jonesii.</title>
        <authorList>
            <person name="Coil D.A."/>
            <person name="Eisen J.A."/>
            <person name="Holland-Moritz H.E."/>
        </authorList>
    </citation>
    <scope>NUCLEOTIDE SEQUENCE [LARGE SCALE GENOMIC DNA]</scope>
    <source>
        <strain evidence="5 6">78-1</strain>
    </source>
</reference>
<evidence type="ECO:0000259" key="4">
    <source>
        <dbReference type="Pfam" id="PF04413"/>
    </source>
</evidence>
<dbReference type="AlphaFoldDB" id="A0A073IR47"/>
<dbReference type="InterPro" id="IPR039901">
    <property type="entry name" value="Kdotransferase"/>
</dbReference>
<keyword evidence="3" id="KW-1003">Cell membrane</keyword>
<feature type="domain" description="3-deoxy-D-manno-octulosonic-acid transferase N-terminal" evidence="4">
    <location>
        <begin position="11"/>
        <end position="122"/>
    </location>
</feature>
<comment type="similarity">
    <text evidence="3">Belongs to the glycosyltransferase group 1 family.</text>
</comment>
<protein>
    <recommendedName>
        <fullName evidence="3">3-deoxy-D-manno-octulosonic acid transferase</fullName>
        <shortName evidence="3">Kdo transferase</shortName>
        <ecNumber evidence="3">2.4.99.12</ecNumber>
    </recommendedName>
    <alternativeName>
        <fullName evidence="3">Lipid IV(A) 3-deoxy-D-manno-octulosonic acid transferase</fullName>
    </alternativeName>
</protein>
<accession>A0A073IR47</accession>
<gene>
    <name evidence="5" type="ORF">EH55_04405</name>
</gene>
<dbReference type="InterPro" id="IPR007507">
    <property type="entry name" value="Glycos_transf_N"/>
</dbReference>
<feature type="site" description="Transition state stabilizer" evidence="2">
    <location>
        <position position="40"/>
    </location>
</feature>
<evidence type="ECO:0000313" key="5">
    <source>
        <dbReference type="EMBL" id="KEJ92249.1"/>
    </source>
</evidence>
<keyword evidence="6" id="KW-1185">Reference proteome</keyword>
<dbReference type="Gene3D" id="3.40.50.2000">
    <property type="entry name" value="Glycogen Phosphorylase B"/>
    <property type="match status" value="1"/>
</dbReference>
<feature type="site" description="Transition state stabilizer" evidence="2">
    <location>
        <position position="120"/>
    </location>
</feature>
<comment type="pathway">
    <text evidence="3">Bacterial outer membrane biogenesis; LPS core biosynthesis.</text>
</comment>
<dbReference type="eggNOG" id="COG1519">
    <property type="taxonomic scope" value="Bacteria"/>
</dbReference>
<evidence type="ECO:0000256" key="1">
    <source>
        <dbReference type="ARBA" id="ARBA00022679"/>
    </source>
</evidence>
<evidence type="ECO:0000256" key="2">
    <source>
        <dbReference type="PIRSR" id="PIRSR639901-2"/>
    </source>
</evidence>
<organism evidence="5 6">
    <name type="scientific">Synergistes jonesii</name>
    <dbReference type="NCBI Taxonomy" id="2754"/>
    <lineage>
        <taxon>Bacteria</taxon>
        <taxon>Thermotogati</taxon>
        <taxon>Synergistota</taxon>
        <taxon>Synergistia</taxon>
        <taxon>Synergistales</taxon>
        <taxon>Synergistaceae</taxon>
        <taxon>Synergistes</taxon>
    </lineage>
</organism>
<comment type="caution">
    <text evidence="5">The sequence shown here is derived from an EMBL/GenBank/DDBJ whole genome shotgun (WGS) entry which is preliminary data.</text>
</comment>
<dbReference type="STRING" id="2754.EH55_04405"/>
<sequence length="333" mass="37280">MAERLCSGLYDFHIYYPWDKTKFVRRALDSLRPAAFVAAETELWPNMLGECRERGVPAFLVNGRISDRTWRRISGALSKRIAARAYSLFDKILLRDEEDARRLSSIGVDAAKLHVTGDGKVDALLARKDFSARDEWLEKFGAERPIFMAGSTHAGEDEKALAAFESLRGALPDARLIIAPRHPERSDAVCRLIPPKYVFAKLSQLTPEWDILIVDKIGVLFELYGTARAAFVGGSFTDDGGQNILEPFSWGVPVQYGPHMEDFAQASRAFLAMGAADQVADEKELADAWLRVAAAEEGAKRLELSRRYFEKSRGASARAWKIIKNSLAREENR</sequence>
<dbReference type="GO" id="GO:0043842">
    <property type="term" value="F:Kdo transferase activity"/>
    <property type="evidence" value="ECO:0007669"/>
    <property type="project" value="UniProtKB-EC"/>
</dbReference>
<keyword evidence="3" id="KW-0448">Lipopolysaccharide biosynthesis</keyword>
<dbReference type="EMBL" id="JMKI01000031">
    <property type="protein sequence ID" value="KEJ92249.1"/>
    <property type="molecule type" value="Genomic_DNA"/>
</dbReference>
<evidence type="ECO:0000256" key="3">
    <source>
        <dbReference type="RuleBase" id="RU365103"/>
    </source>
</evidence>
<dbReference type="PANTHER" id="PTHR42755:SF1">
    <property type="entry name" value="3-DEOXY-D-MANNO-OCTULOSONIC ACID TRANSFERASE, MITOCHONDRIAL-RELATED"/>
    <property type="match status" value="1"/>
</dbReference>
<dbReference type="GO" id="GO:0009245">
    <property type="term" value="P:lipid A biosynthetic process"/>
    <property type="evidence" value="ECO:0007669"/>
    <property type="project" value="TreeGrafter"/>
</dbReference>
<dbReference type="Proteomes" id="UP000027665">
    <property type="component" value="Unassembled WGS sequence"/>
</dbReference>
<proteinExistence type="inferred from homology"/>
<keyword evidence="3" id="KW-0472">Membrane</keyword>
<dbReference type="GO" id="GO:0005886">
    <property type="term" value="C:plasma membrane"/>
    <property type="evidence" value="ECO:0007669"/>
    <property type="project" value="UniProtKB-SubCell"/>
</dbReference>
<comment type="function">
    <text evidence="3">Involved in lipopolysaccharide (LPS) biosynthesis. Catalyzes the transfer of 3-deoxy-D-manno-octulosonate (Kdo) residue(s) from CMP-Kdo to lipid IV(A), the tetraacyldisaccharide-1,4'-bisphosphate precursor of lipid A.</text>
</comment>
<dbReference type="SUPFAM" id="SSF53756">
    <property type="entry name" value="UDP-Glycosyltransferase/glycogen phosphorylase"/>
    <property type="match status" value="1"/>
</dbReference>
<comment type="subcellular location">
    <subcellularLocation>
        <location evidence="3">Cell membrane</location>
    </subcellularLocation>
</comment>
<evidence type="ECO:0000313" key="6">
    <source>
        <dbReference type="Proteomes" id="UP000027665"/>
    </source>
</evidence>